<name>A0A853D0M1_9MICO</name>
<reference evidence="1 2" key="1">
    <citation type="submission" date="2020-07" db="EMBL/GenBank/DDBJ databases">
        <title>Sequencing the genomes of 1000 actinobacteria strains.</title>
        <authorList>
            <person name="Klenk H.-P."/>
        </authorList>
    </citation>
    <scope>NUCLEOTIDE SEQUENCE [LARGE SCALE GENOMIC DNA]</scope>
    <source>
        <strain evidence="1 2">DSM 15165</strain>
    </source>
</reference>
<gene>
    <name evidence="1" type="ORF">HNR13_002602</name>
</gene>
<evidence type="ECO:0000313" key="2">
    <source>
        <dbReference type="Proteomes" id="UP000578352"/>
    </source>
</evidence>
<dbReference type="AlphaFoldDB" id="A0A853D0M1"/>
<protein>
    <submittedName>
        <fullName evidence="1">Uncharacterized protein</fullName>
    </submittedName>
</protein>
<dbReference type="RefSeq" id="WP_179606365.1">
    <property type="nucleotide sequence ID" value="NZ_BAABEH010000001.1"/>
</dbReference>
<sequence length="89" mass="9041">MKVSSSLGAAHDAVSGFTKLQGAPAGQHVVIDSSNVSGMLNGARAANETLKNVTELISGVKNEATKVTALAAEIEARDDRDAASWGGMS</sequence>
<comment type="caution">
    <text evidence="1">The sequence shown here is derived from an EMBL/GenBank/DDBJ whole genome shotgun (WGS) entry which is preliminary data.</text>
</comment>
<evidence type="ECO:0000313" key="1">
    <source>
        <dbReference type="EMBL" id="NYJ24315.1"/>
    </source>
</evidence>
<dbReference type="EMBL" id="JACCFL010000001">
    <property type="protein sequence ID" value="NYJ24315.1"/>
    <property type="molecule type" value="Genomic_DNA"/>
</dbReference>
<dbReference type="Proteomes" id="UP000578352">
    <property type="component" value="Unassembled WGS sequence"/>
</dbReference>
<accession>A0A853D0M1</accession>
<organism evidence="1 2">
    <name type="scientific">Leifsonia shinshuensis</name>
    <dbReference type="NCBI Taxonomy" id="150026"/>
    <lineage>
        <taxon>Bacteria</taxon>
        <taxon>Bacillati</taxon>
        <taxon>Actinomycetota</taxon>
        <taxon>Actinomycetes</taxon>
        <taxon>Micrococcales</taxon>
        <taxon>Microbacteriaceae</taxon>
        <taxon>Leifsonia</taxon>
    </lineage>
</organism>
<proteinExistence type="predicted"/>